<evidence type="ECO:0000313" key="2">
    <source>
        <dbReference type="Proteomes" id="UP000317650"/>
    </source>
</evidence>
<proteinExistence type="predicted"/>
<comment type="caution">
    <text evidence="1">The sequence shown here is derived from an EMBL/GenBank/DDBJ whole genome shotgun (WGS) entry which is preliminary data.</text>
</comment>
<evidence type="ECO:0000313" key="1">
    <source>
        <dbReference type="EMBL" id="THU49786.1"/>
    </source>
</evidence>
<dbReference type="AlphaFoldDB" id="A0A4V4H3V8"/>
<dbReference type="EMBL" id="PYDT01000009">
    <property type="protein sequence ID" value="THU49786.1"/>
    <property type="molecule type" value="Genomic_DNA"/>
</dbReference>
<organism evidence="1 2">
    <name type="scientific">Musa balbisiana</name>
    <name type="common">Banana</name>
    <dbReference type="NCBI Taxonomy" id="52838"/>
    <lineage>
        <taxon>Eukaryota</taxon>
        <taxon>Viridiplantae</taxon>
        <taxon>Streptophyta</taxon>
        <taxon>Embryophyta</taxon>
        <taxon>Tracheophyta</taxon>
        <taxon>Spermatophyta</taxon>
        <taxon>Magnoliopsida</taxon>
        <taxon>Liliopsida</taxon>
        <taxon>Zingiberales</taxon>
        <taxon>Musaceae</taxon>
        <taxon>Musa</taxon>
    </lineage>
</organism>
<accession>A0A4V4H3V8</accession>
<keyword evidence="2" id="KW-1185">Reference proteome</keyword>
<gene>
    <name evidence="1" type="ORF">C4D60_Mb06t13190</name>
</gene>
<protein>
    <submittedName>
        <fullName evidence="1">Uncharacterized protein</fullName>
    </submittedName>
</protein>
<sequence>MRSEFNAYASHAVRAWGAISPAAPHRALERGELVGPEVVGGLAARAEVDGLISAAAAASSADDGGRRAVGEKDVHVVGAARALGLGADAAGVELVGAAVPLVALLTEKAEAAT</sequence>
<dbReference type="Proteomes" id="UP000317650">
    <property type="component" value="Chromosome 6"/>
</dbReference>
<name>A0A4V4H3V8_MUSBA</name>
<reference evidence="1 2" key="1">
    <citation type="journal article" date="2019" name="Nat. Plants">
        <title>Genome sequencing of Musa balbisiana reveals subgenome evolution and function divergence in polyploid bananas.</title>
        <authorList>
            <person name="Yao X."/>
        </authorList>
    </citation>
    <scope>NUCLEOTIDE SEQUENCE [LARGE SCALE GENOMIC DNA]</scope>
    <source>
        <strain evidence="2">cv. DH-PKW</strain>
        <tissue evidence="1">Leaves</tissue>
    </source>
</reference>